<organism evidence="1 2">
    <name type="scientific">Dallia pectoralis</name>
    <name type="common">Alaska blackfish</name>
    <dbReference type="NCBI Taxonomy" id="75939"/>
    <lineage>
        <taxon>Eukaryota</taxon>
        <taxon>Metazoa</taxon>
        <taxon>Chordata</taxon>
        <taxon>Craniata</taxon>
        <taxon>Vertebrata</taxon>
        <taxon>Euteleostomi</taxon>
        <taxon>Actinopterygii</taxon>
        <taxon>Neopterygii</taxon>
        <taxon>Teleostei</taxon>
        <taxon>Protacanthopterygii</taxon>
        <taxon>Esociformes</taxon>
        <taxon>Umbridae</taxon>
        <taxon>Dallia</taxon>
    </lineage>
</organism>
<keyword evidence="2" id="KW-1185">Reference proteome</keyword>
<name>A0ACC2F6R4_DALPE</name>
<dbReference type="Proteomes" id="UP001157502">
    <property type="component" value="Chromosome 33"/>
</dbReference>
<protein>
    <submittedName>
        <fullName evidence="1">Uncharacterized protein</fullName>
    </submittedName>
</protein>
<dbReference type="EMBL" id="CM055760">
    <property type="protein sequence ID" value="KAJ7987024.1"/>
    <property type="molecule type" value="Genomic_DNA"/>
</dbReference>
<accession>A0ACC2F6R4</accession>
<evidence type="ECO:0000313" key="2">
    <source>
        <dbReference type="Proteomes" id="UP001157502"/>
    </source>
</evidence>
<evidence type="ECO:0000313" key="1">
    <source>
        <dbReference type="EMBL" id="KAJ7987024.1"/>
    </source>
</evidence>
<proteinExistence type="predicted"/>
<gene>
    <name evidence="1" type="ORF">DPEC_G00334470</name>
</gene>
<sequence>MKLKPDDVHGLDPLSGGRLDQASRGGSSFRTSILPSLYGNSRAASEERRRKVLASTDVLLRRYNLLSDSQSGKSEVTKASKHHCTAGQRVKLMQNSIEPLKPKVKAGESRFPLIHGSQPIVHLDQQEATLPVEDFTESRSHHKDVIGSALSIKAVPLLARRALKNALPEHLSPKPPVAPRPPLVPRSLVTPRPPVTPLIKIYRSITQGNVAKDLEIMNAAQLRSRRMLRPAKTSPPRLVFRRITPAVVME</sequence>
<reference evidence="1" key="1">
    <citation type="submission" date="2021-05" db="EMBL/GenBank/DDBJ databases">
        <authorList>
            <person name="Pan Q."/>
            <person name="Jouanno E."/>
            <person name="Zahm M."/>
            <person name="Klopp C."/>
            <person name="Cabau C."/>
            <person name="Louis A."/>
            <person name="Berthelot C."/>
            <person name="Parey E."/>
            <person name="Roest Crollius H."/>
            <person name="Montfort J."/>
            <person name="Robinson-Rechavi M."/>
            <person name="Bouchez O."/>
            <person name="Lampietro C."/>
            <person name="Lopez Roques C."/>
            <person name="Donnadieu C."/>
            <person name="Postlethwait J."/>
            <person name="Bobe J."/>
            <person name="Dillon D."/>
            <person name="Chandos A."/>
            <person name="von Hippel F."/>
            <person name="Guiguen Y."/>
        </authorList>
    </citation>
    <scope>NUCLEOTIDE SEQUENCE</scope>
    <source>
        <strain evidence="1">YG-Jan2019</strain>
    </source>
</reference>
<comment type="caution">
    <text evidence="1">The sequence shown here is derived from an EMBL/GenBank/DDBJ whole genome shotgun (WGS) entry which is preliminary data.</text>
</comment>